<accession>A0AAE0P3X7</accession>
<keyword evidence="1" id="KW-1133">Transmembrane helix</keyword>
<sequence length="109" mass="11828">MQPHTQTWPWKTLFGFDEAAMYPPAISITAAIGMAIATGGLSLASSPYGARRMYVAEKKLALIQTELTERSVALHEPMKRDFPIPLGIGIATMGIGAGRTPGWTVWLLK</sequence>
<keyword evidence="3" id="KW-1185">Reference proteome</keyword>
<dbReference type="Proteomes" id="UP001285441">
    <property type="component" value="Unassembled WGS sequence"/>
</dbReference>
<feature type="transmembrane region" description="Helical" evidence="1">
    <location>
        <begin position="20"/>
        <end position="44"/>
    </location>
</feature>
<dbReference type="EMBL" id="JAULSW010000001">
    <property type="protein sequence ID" value="KAK3392851.1"/>
    <property type="molecule type" value="Genomic_DNA"/>
</dbReference>
<evidence type="ECO:0000256" key="1">
    <source>
        <dbReference type="SAM" id="Phobius"/>
    </source>
</evidence>
<evidence type="ECO:0000313" key="2">
    <source>
        <dbReference type="EMBL" id="KAK3392851.1"/>
    </source>
</evidence>
<gene>
    <name evidence="2" type="ORF">B0H63DRAFT_530357</name>
</gene>
<keyword evidence="1" id="KW-0472">Membrane</keyword>
<evidence type="ECO:0000313" key="3">
    <source>
        <dbReference type="Proteomes" id="UP001285441"/>
    </source>
</evidence>
<reference evidence="2" key="1">
    <citation type="journal article" date="2023" name="Mol. Phylogenet. Evol.">
        <title>Genome-scale phylogeny and comparative genomics of the fungal order Sordariales.</title>
        <authorList>
            <person name="Hensen N."/>
            <person name="Bonometti L."/>
            <person name="Westerberg I."/>
            <person name="Brannstrom I.O."/>
            <person name="Guillou S."/>
            <person name="Cros-Aarteil S."/>
            <person name="Calhoun S."/>
            <person name="Haridas S."/>
            <person name="Kuo A."/>
            <person name="Mondo S."/>
            <person name="Pangilinan J."/>
            <person name="Riley R."/>
            <person name="LaButti K."/>
            <person name="Andreopoulos B."/>
            <person name="Lipzen A."/>
            <person name="Chen C."/>
            <person name="Yan M."/>
            <person name="Daum C."/>
            <person name="Ng V."/>
            <person name="Clum A."/>
            <person name="Steindorff A."/>
            <person name="Ohm R.A."/>
            <person name="Martin F."/>
            <person name="Silar P."/>
            <person name="Natvig D.O."/>
            <person name="Lalanne C."/>
            <person name="Gautier V."/>
            <person name="Ament-Velasquez S.L."/>
            <person name="Kruys A."/>
            <person name="Hutchinson M.I."/>
            <person name="Powell A.J."/>
            <person name="Barry K."/>
            <person name="Miller A.N."/>
            <person name="Grigoriev I.V."/>
            <person name="Debuchy R."/>
            <person name="Gladieux P."/>
            <person name="Hiltunen Thoren M."/>
            <person name="Johannesson H."/>
        </authorList>
    </citation>
    <scope>NUCLEOTIDE SEQUENCE</scope>
    <source>
        <strain evidence="2">CBS 232.78</strain>
    </source>
</reference>
<keyword evidence="1" id="KW-0812">Transmembrane</keyword>
<organism evidence="2 3">
    <name type="scientific">Podospora didyma</name>
    <dbReference type="NCBI Taxonomy" id="330526"/>
    <lineage>
        <taxon>Eukaryota</taxon>
        <taxon>Fungi</taxon>
        <taxon>Dikarya</taxon>
        <taxon>Ascomycota</taxon>
        <taxon>Pezizomycotina</taxon>
        <taxon>Sordariomycetes</taxon>
        <taxon>Sordariomycetidae</taxon>
        <taxon>Sordariales</taxon>
        <taxon>Podosporaceae</taxon>
        <taxon>Podospora</taxon>
    </lineage>
</organism>
<name>A0AAE0P3X7_9PEZI</name>
<comment type="caution">
    <text evidence="2">The sequence shown here is derived from an EMBL/GenBank/DDBJ whole genome shotgun (WGS) entry which is preliminary data.</text>
</comment>
<protein>
    <submittedName>
        <fullName evidence="2">Uncharacterized protein</fullName>
    </submittedName>
</protein>
<proteinExistence type="predicted"/>
<dbReference type="AlphaFoldDB" id="A0AAE0P3X7"/>
<reference evidence="2" key="2">
    <citation type="submission" date="2023-06" db="EMBL/GenBank/DDBJ databases">
        <authorList>
            <consortium name="Lawrence Berkeley National Laboratory"/>
            <person name="Haridas S."/>
            <person name="Hensen N."/>
            <person name="Bonometti L."/>
            <person name="Westerberg I."/>
            <person name="Brannstrom I.O."/>
            <person name="Guillou S."/>
            <person name="Cros-Aarteil S."/>
            <person name="Calhoun S."/>
            <person name="Kuo A."/>
            <person name="Mondo S."/>
            <person name="Pangilinan J."/>
            <person name="Riley R."/>
            <person name="LaButti K."/>
            <person name="Andreopoulos B."/>
            <person name="Lipzen A."/>
            <person name="Chen C."/>
            <person name="Yanf M."/>
            <person name="Daum C."/>
            <person name="Ng V."/>
            <person name="Clum A."/>
            <person name="Steindorff A."/>
            <person name="Ohm R."/>
            <person name="Martin F."/>
            <person name="Silar P."/>
            <person name="Natvig D."/>
            <person name="Lalanne C."/>
            <person name="Gautier V."/>
            <person name="Ament-velasquez S.L."/>
            <person name="Kruys A."/>
            <person name="Hutchinson M.I."/>
            <person name="Powell A.J."/>
            <person name="Barry K."/>
            <person name="Miller A.N."/>
            <person name="Grigoriev I.V."/>
            <person name="Debuchy R."/>
            <person name="Gladieux P."/>
            <person name="Thoren M.H."/>
            <person name="Johannesson H."/>
        </authorList>
    </citation>
    <scope>NUCLEOTIDE SEQUENCE</scope>
    <source>
        <strain evidence="2">CBS 232.78</strain>
    </source>
</reference>